<dbReference type="OMA" id="NSFTHFT"/>
<evidence type="ECO:0000313" key="1">
    <source>
        <dbReference type="EMBL" id="EAQ93351.1"/>
    </source>
</evidence>
<dbReference type="RefSeq" id="XP_001220807.1">
    <property type="nucleotide sequence ID" value="XM_001220806.1"/>
</dbReference>
<keyword evidence="2" id="KW-1185">Reference proteome</keyword>
<evidence type="ECO:0000313" key="2">
    <source>
        <dbReference type="Proteomes" id="UP000001056"/>
    </source>
</evidence>
<dbReference type="HOGENOM" id="CLU_096872_1_0_1"/>
<dbReference type="eggNOG" id="ENOG502S915">
    <property type="taxonomic scope" value="Eukaryota"/>
</dbReference>
<gene>
    <name evidence="1" type="ORF">CHGG_01586</name>
</gene>
<dbReference type="AlphaFoldDB" id="Q2HDW8"/>
<dbReference type="Pfam" id="PF11578">
    <property type="entry name" value="DUF3237"/>
    <property type="match status" value="1"/>
</dbReference>
<dbReference type="GeneID" id="4386298"/>
<dbReference type="EMBL" id="CH408029">
    <property type="protein sequence ID" value="EAQ93351.1"/>
    <property type="molecule type" value="Genomic_DNA"/>
</dbReference>
<dbReference type="VEuPathDB" id="FungiDB:CHGG_01586"/>
<dbReference type="InParanoid" id="Q2HDW8"/>
<reference evidence="2" key="1">
    <citation type="journal article" date="2015" name="Genome Announc.">
        <title>Draft genome sequence of the cellulolytic fungus Chaetomium globosum.</title>
        <authorList>
            <person name="Cuomo C.A."/>
            <person name="Untereiner W.A."/>
            <person name="Ma L.-J."/>
            <person name="Grabherr M."/>
            <person name="Birren B.W."/>
        </authorList>
    </citation>
    <scope>NUCLEOTIDE SEQUENCE [LARGE SCALE GENOMIC DNA]</scope>
    <source>
        <strain evidence="2">ATCC 6205 / CBS 148.51 / DSM 1962 / NBRC 6347 / NRRL 1970</strain>
    </source>
</reference>
<sequence>MANFPKLIPAFTVQVAIAPPSTLSSALVFVPFVSTGGSIVSEPNYPVQIRAAIEHGGDFIRVSADGTQARLDVQGLARDAATGAVLRLKYTGKVDLTGEVGAVLRGEGDAGTTGFGDAFNVVEFETGGGEFAVLENKVYVGSGRFILEPGKPTIVEYLVSELAA</sequence>
<accession>Q2HDW8</accession>
<protein>
    <submittedName>
        <fullName evidence="1">Uncharacterized protein</fullName>
    </submittedName>
</protein>
<dbReference type="Proteomes" id="UP000001056">
    <property type="component" value="Unassembled WGS sequence"/>
</dbReference>
<organism evidence="1 2">
    <name type="scientific">Chaetomium globosum (strain ATCC 6205 / CBS 148.51 / DSM 1962 / NBRC 6347 / NRRL 1970)</name>
    <name type="common">Soil fungus</name>
    <dbReference type="NCBI Taxonomy" id="306901"/>
    <lineage>
        <taxon>Eukaryota</taxon>
        <taxon>Fungi</taxon>
        <taxon>Dikarya</taxon>
        <taxon>Ascomycota</taxon>
        <taxon>Pezizomycotina</taxon>
        <taxon>Sordariomycetes</taxon>
        <taxon>Sordariomycetidae</taxon>
        <taxon>Sordariales</taxon>
        <taxon>Chaetomiaceae</taxon>
        <taxon>Chaetomium</taxon>
    </lineage>
</organism>
<dbReference type="OrthoDB" id="2544694at2759"/>
<proteinExistence type="predicted"/>
<dbReference type="Gene3D" id="2.40.160.20">
    <property type="match status" value="1"/>
</dbReference>
<name>Q2HDW8_CHAGB</name>